<dbReference type="GO" id="GO:0003700">
    <property type="term" value="F:DNA-binding transcription factor activity"/>
    <property type="evidence" value="ECO:0007669"/>
    <property type="project" value="InterPro"/>
</dbReference>
<evidence type="ECO:0000259" key="5">
    <source>
        <dbReference type="PROSITE" id="PS01124"/>
    </source>
</evidence>
<feature type="transmembrane region" description="Helical" evidence="4">
    <location>
        <begin position="36"/>
        <end position="55"/>
    </location>
</feature>
<feature type="transmembrane region" description="Helical" evidence="4">
    <location>
        <begin position="97"/>
        <end position="116"/>
    </location>
</feature>
<evidence type="ECO:0000256" key="2">
    <source>
        <dbReference type="ARBA" id="ARBA00023125"/>
    </source>
</evidence>
<keyword evidence="3" id="KW-0804">Transcription</keyword>
<feature type="domain" description="HTH araC/xylS-type" evidence="5">
    <location>
        <begin position="267"/>
        <end position="373"/>
    </location>
</feature>
<accession>A0A840ES17</accession>
<dbReference type="AlphaFoldDB" id="A0A840ES17"/>
<feature type="transmembrane region" description="Helical" evidence="4">
    <location>
        <begin position="6"/>
        <end position="24"/>
    </location>
</feature>
<dbReference type="InterPro" id="IPR018062">
    <property type="entry name" value="HTH_AraC-typ_CS"/>
</dbReference>
<feature type="transmembrane region" description="Helical" evidence="4">
    <location>
        <begin position="136"/>
        <end position="157"/>
    </location>
</feature>
<name>A0A840ES17_9FLAO</name>
<evidence type="ECO:0000256" key="3">
    <source>
        <dbReference type="ARBA" id="ARBA00023163"/>
    </source>
</evidence>
<dbReference type="PROSITE" id="PS00041">
    <property type="entry name" value="HTH_ARAC_FAMILY_1"/>
    <property type="match status" value="1"/>
</dbReference>
<reference evidence="6 7" key="1">
    <citation type="submission" date="2020-08" db="EMBL/GenBank/DDBJ databases">
        <title>Genomic Encyclopedia of Type Strains, Phase IV (KMG-IV): sequencing the most valuable type-strain genomes for metagenomic binning, comparative biology and taxonomic classification.</title>
        <authorList>
            <person name="Goeker M."/>
        </authorList>
    </citation>
    <scope>NUCLEOTIDE SEQUENCE [LARGE SCALE GENOMIC DNA]</scope>
    <source>
        <strain evidence="6 7">DSM 29568</strain>
    </source>
</reference>
<dbReference type="PANTHER" id="PTHR43280">
    <property type="entry name" value="ARAC-FAMILY TRANSCRIPTIONAL REGULATOR"/>
    <property type="match status" value="1"/>
</dbReference>
<comment type="caution">
    <text evidence="6">The sequence shown here is derived from an EMBL/GenBank/DDBJ whole genome shotgun (WGS) entry which is preliminary data.</text>
</comment>
<evidence type="ECO:0000256" key="4">
    <source>
        <dbReference type="SAM" id="Phobius"/>
    </source>
</evidence>
<dbReference type="GO" id="GO:0043565">
    <property type="term" value="F:sequence-specific DNA binding"/>
    <property type="evidence" value="ECO:0007669"/>
    <property type="project" value="InterPro"/>
</dbReference>
<dbReference type="EMBL" id="JACIFO010000010">
    <property type="protein sequence ID" value="MBB4119831.1"/>
    <property type="molecule type" value="Genomic_DNA"/>
</dbReference>
<dbReference type="RefSeq" id="WP_183478174.1">
    <property type="nucleotide sequence ID" value="NZ_JACIFO010000010.1"/>
</dbReference>
<keyword evidence="2 6" id="KW-0238">DNA-binding</keyword>
<gene>
    <name evidence="6" type="ORF">GGR32_002137</name>
</gene>
<evidence type="ECO:0000313" key="7">
    <source>
        <dbReference type="Proteomes" id="UP000553034"/>
    </source>
</evidence>
<dbReference type="InterPro" id="IPR018060">
    <property type="entry name" value="HTH_AraC"/>
</dbReference>
<proteinExistence type="predicted"/>
<feature type="transmembrane region" description="Helical" evidence="4">
    <location>
        <begin position="222"/>
        <end position="243"/>
    </location>
</feature>
<keyword evidence="4" id="KW-1133">Transmembrane helix</keyword>
<dbReference type="PROSITE" id="PS01124">
    <property type="entry name" value="HTH_ARAC_FAMILY_2"/>
    <property type="match status" value="1"/>
</dbReference>
<dbReference type="Pfam" id="PF12833">
    <property type="entry name" value="HTH_18"/>
    <property type="match status" value="1"/>
</dbReference>
<sequence>MNLFDIAPLLSVIIGALLFIFILFRKTGLGKSKKIRYVLAAIVFLYTFTALDYYITIKYEGQTSYFGLSYLFIHLLGFLLYYFVTLFIKTEINIKKWLTVFSIFTVLRWLFFLPVFEYSSLQEFIVFTKKNRYDELLELEFLITSIINITLFFLAFLRFKKSPVHIKLNNTEKFKYNWINLVLLAFIVLQLAVIIGEVITRVTIENDVTFEIYKSSMQFETLIIALFFFVFTYSIIQFPVFAFTGDFEDLPKITQNKYVKSSLKDASELFNEIDDLVRTKKLYLDFDLKLNTIAESLDKSVHHISQAINQSSGMRFPDYINRFRIDLAKKKLLEPKPDTIYAISLDVGFNSKAAFYTAFKKFTSQTPTEFKKENKNNL</sequence>
<dbReference type="SUPFAM" id="SSF46689">
    <property type="entry name" value="Homeodomain-like"/>
    <property type="match status" value="1"/>
</dbReference>
<evidence type="ECO:0000256" key="1">
    <source>
        <dbReference type="ARBA" id="ARBA00023015"/>
    </source>
</evidence>
<dbReference type="Proteomes" id="UP000553034">
    <property type="component" value="Unassembled WGS sequence"/>
</dbReference>
<keyword evidence="4" id="KW-0472">Membrane</keyword>
<feature type="transmembrane region" description="Helical" evidence="4">
    <location>
        <begin position="67"/>
        <end position="88"/>
    </location>
</feature>
<organism evidence="6 7">
    <name type="scientific">Mesonia hippocampi</name>
    <dbReference type="NCBI Taxonomy" id="1628250"/>
    <lineage>
        <taxon>Bacteria</taxon>
        <taxon>Pseudomonadati</taxon>
        <taxon>Bacteroidota</taxon>
        <taxon>Flavobacteriia</taxon>
        <taxon>Flavobacteriales</taxon>
        <taxon>Flavobacteriaceae</taxon>
        <taxon>Mesonia</taxon>
    </lineage>
</organism>
<evidence type="ECO:0000313" key="6">
    <source>
        <dbReference type="EMBL" id="MBB4119831.1"/>
    </source>
</evidence>
<feature type="transmembrane region" description="Helical" evidence="4">
    <location>
        <begin position="178"/>
        <end position="202"/>
    </location>
</feature>
<keyword evidence="1" id="KW-0805">Transcription regulation</keyword>
<keyword evidence="4" id="KW-0812">Transmembrane</keyword>
<dbReference type="Gene3D" id="1.10.10.60">
    <property type="entry name" value="Homeodomain-like"/>
    <property type="match status" value="2"/>
</dbReference>
<protein>
    <submittedName>
        <fullName evidence="6">AraC-like DNA-binding protein/branched-subunit amino acid transport protein</fullName>
    </submittedName>
</protein>
<dbReference type="InterPro" id="IPR009057">
    <property type="entry name" value="Homeodomain-like_sf"/>
</dbReference>
<dbReference type="SMART" id="SM00342">
    <property type="entry name" value="HTH_ARAC"/>
    <property type="match status" value="1"/>
</dbReference>
<keyword evidence="7" id="KW-1185">Reference proteome</keyword>
<dbReference type="PANTHER" id="PTHR43280:SF29">
    <property type="entry name" value="ARAC-FAMILY TRANSCRIPTIONAL REGULATOR"/>
    <property type="match status" value="1"/>
</dbReference>